<organism evidence="1 2">
    <name type="scientific">Gordonia defluvii</name>
    <dbReference type="NCBI Taxonomy" id="283718"/>
    <lineage>
        <taxon>Bacteria</taxon>
        <taxon>Bacillati</taxon>
        <taxon>Actinomycetota</taxon>
        <taxon>Actinomycetes</taxon>
        <taxon>Mycobacteriales</taxon>
        <taxon>Gordoniaceae</taxon>
        <taxon>Gordonia</taxon>
    </lineage>
</organism>
<evidence type="ECO:0000313" key="1">
    <source>
        <dbReference type="EMBL" id="GAA3025671.1"/>
    </source>
</evidence>
<accession>A0ABN3YCZ0</accession>
<protein>
    <submittedName>
        <fullName evidence="1">Uncharacterized protein</fullName>
    </submittedName>
</protein>
<proteinExistence type="predicted"/>
<gene>
    <name evidence="1" type="ORF">GCM10010528_04460</name>
</gene>
<dbReference type="RefSeq" id="WP_344716256.1">
    <property type="nucleotide sequence ID" value="NZ_BAAAVS010000002.1"/>
</dbReference>
<sequence>MPDASNDAIPVWTLTTAEADTPLLGDGAPLTPERIEALRNALAAFSSAPIVTLAAHPMPAGVDRSDGISLDDSSPLAKQLGELIAKTPEVNLMQAGETLYRMDVPSKVAAELGEGLLVPMKSKAEGIYSALIGSDGVGAQPTFMSVAGKGAAGVSTVTVAGPLVLAFIAAGLTIDAERKRRDALDRLATILKKLEKDNLDNERASLNGAVPAIEKATAVLLDRGRIGHALGIDGAVNTVETAIAKAEHRVAEWRKAIFTLDGDVAELDKLRELFPGIDEPDTEFYAHLQLARLAIALERQVLLLQAVEHAQLDEGNLFESFAASLQKDQRKLDELVRDFGGFLRQLGGYRVDRSHGIGSVAFRASEVDKLLDTNHRLRELPTQILPESGGTNDVAIEVARAIDGALTVFPLTEAE</sequence>
<dbReference type="Proteomes" id="UP001501035">
    <property type="component" value="Unassembled WGS sequence"/>
</dbReference>
<reference evidence="1 2" key="1">
    <citation type="journal article" date="2019" name="Int. J. Syst. Evol. Microbiol.">
        <title>The Global Catalogue of Microorganisms (GCM) 10K type strain sequencing project: providing services to taxonomists for standard genome sequencing and annotation.</title>
        <authorList>
            <consortium name="The Broad Institute Genomics Platform"/>
            <consortium name="The Broad Institute Genome Sequencing Center for Infectious Disease"/>
            <person name="Wu L."/>
            <person name="Ma J."/>
        </authorList>
    </citation>
    <scope>NUCLEOTIDE SEQUENCE [LARGE SCALE GENOMIC DNA]</scope>
    <source>
        <strain evidence="1 2">JCM 14234</strain>
    </source>
</reference>
<comment type="caution">
    <text evidence="1">The sequence shown here is derived from an EMBL/GenBank/DDBJ whole genome shotgun (WGS) entry which is preliminary data.</text>
</comment>
<evidence type="ECO:0000313" key="2">
    <source>
        <dbReference type="Proteomes" id="UP001501035"/>
    </source>
</evidence>
<dbReference type="EMBL" id="BAAAVS010000002">
    <property type="protein sequence ID" value="GAA3025671.1"/>
    <property type="molecule type" value="Genomic_DNA"/>
</dbReference>
<keyword evidence="2" id="KW-1185">Reference proteome</keyword>
<name>A0ABN3YCZ0_9ACTN</name>